<dbReference type="Pfam" id="PF02278">
    <property type="entry name" value="Lyase_8"/>
    <property type="match status" value="1"/>
</dbReference>
<evidence type="ECO:0000256" key="4">
    <source>
        <dbReference type="ARBA" id="ARBA00022729"/>
    </source>
</evidence>
<dbReference type="Proteomes" id="UP000323653">
    <property type="component" value="Chromosome"/>
</dbReference>
<dbReference type="SUPFAM" id="SSF48230">
    <property type="entry name" value="Chondroitin AC/alginate lyase"/>
    <property type="match status" value="1"/>
</dbReference>
<feature type="domain" description="Polysaccharide lyase family 8 central" evidence="8">
    <location>
        <begin position="374"/>
        <end position="620"/>
    </location>
</feature>
<evidence type="ECO:0000259" key="10">
    <source>
        <dbReference type="Pfam" id="PF08124"/>
    </source>
</evidence>
<gene>
    <name evidence="11" type="ORF">FYC62_10660</name>
</gene>
<evidence type="ECO:0000256" key="1">
    <source>
        <dbReference type="ARBA" id="ARBA00001913"/>
    </source>
</evidence>
<feature type="domain" description="Polysaccharide lyase 8 N-terminal alpha-helical" evidence="10">
    <location>
        <begin position="82"/>
        <end position="352"/>
    </location>
</feature>
<keyword evidence="4" id="KW-0732">Signal</keyword>
<comment type="similarity">
    <text evidence="2">Belongs to the polysaccharide lyase 8 family.</text>
</comment>
<evidence type="ECO:0000259" key="8">
    <source>
        <dbReference type="Pfam" id="PF02278"/>
    </source>
</evidence>
<dbReference type="GO" id="GO:0005576">
    <property type="term" value="C:extracellular region"/>
    <property type="evidence" value="ECO:0007669"/>
    <property type="project" value="InterPro"/>
</dbReference>
<dbReference type="GO" id="GO:0030246">
    <property type="term" value="F:carbohydrate binding"/>
    <property type="evidence" value="ECO:0007669"/>
    <property type="project" value="InterPro"/>
</dbReference>
<dbReference type="Gene3D" id="1.50.10.100">
    <property type="entry name" value="Chondroitin AC/alginate lyase"/>
    <property type="match status" value="1"/>
</dbReference>
<dbReference type="InterPro" id="IPR038970">
    <property type="entry name" value="Lyase_8"/>
</dbReference>
<evidence type="ECO:0000313" key="11">
    <source>
        <dbReference type="EMBL" id="QEK52064.1"/>
    </source>
</evidence>
<evidence type="ECO:0000259" key="9">
    <source>
        <dbReference type="Pfam" id="PF02884"/>
    </source>
</evidence>
<evidence type="ECO:0000256" key="7">
    <source>
        <dbReference type="PIRSR" id="PIRSR638970-1"/>
    </source>
</evidence>
<keyword evidence="5" id="KW-0106">Calcium</keyword>
<dbReference type="SUPFAM" id="SSF74650">
    <property type="entry name" value="Galactose mutarotase-like"/>
    <property type="match status" value="1"/>
</dbReference>
<organism evidence="11 12">
    <name type="scientific">Pedobacter aquae</name>
    <dbReference type="NCBI Taxonomy" id="2605747"/>
    <lineage>
        <taxon>Bacteria</taxon>
        <taxon>Pseudomonadati</taxon>
        <taxon>Bacteroidota</taxon>
        <taxon>Sphingobacteriia</taxon>
        <taxon>Sphingobacteriales</taxon>
        <taxon>Sphingobacteriaceae</taxon>
        <taxon>Pedobacter</taxon>
    </lineage>
</organism>
<dbReference type="PANTHER" id="PTHR38481:SF1">
    <property type="entry name" value="HYALURONATE LYASE"/>
    <property type="match status" value="1"/>
</dbReference>
<comment type="cofactor">
    <cofactor evidence="1">
        <name>Ca(2+)</name>
        <dbReference type="ChEBI" id="CHEBI:29108"/>
    </cofactor>
</comment>
<dbReference type="EMBL" id="CP043329">
    <property type="protein sequence ID" value="QEK52064.1"/>
    <property type="molecule type" value="Genomic_DNA"/>
</dbReference>
<keyword evidence="6" id="KW-0456">Lyase</keyword>
<evidence type="ECO:0000256" key="5">
    <source>
        <dbReference type="ARBA" id="ARBA00022837"/>
    </source>
</evidence>
<evidence type="ECO:0000256" key="3">
    <source>
        <dbReference type="ARBA" id="ARBA00011245"/>
    </source>
</evidence>
<dbReference type="Gene3D" id="2.60.220.10">
    <property type="entry name" value="Polysaccharide lyase family 8-like, C-terminal"/>
    <property type="match status" value="1"/>
</dbReference>
<dbReference type="GO" id="GO:0005975">
    <property type="term" value="P:carbohydrate metabolic process"/>
    <property type="evidence" value="ECO:0007669"/>
    <property type="project" value="InterPro"/>
</dbReference>
<dbReference type="SUPFAM" id="SSF49863">
    <property type="entry name" value="Hyaluronate lyase-like, C-terminal domain"/>
    <property type="match status" value="1"/>
</dbReference>
<evidence type="ECO:0000256" key="6">
    <source>
        <dbReference type="ARBA" id="ARBA00023239"/>
    </source>
</evidence>
<protein>
    <submittedName>
        <fullName evidence="11">Chondroitinase</fullName>
    </submittedName>
</protein>
<accession>A0A5C0VM43</accession>
<sequence>MQTFVFSLEKSSLAKKMMLLLFLFTSGSVYGQSNLIDVLAVNIKDYYIMNKQQDKNLSLALQNLKIDKQASDQGTIELYEKKEIKKEDVLKIINSQSGNGSWADINYKDEKRGGWEPKLHGDRVLLLTKAYKNPSSAFYNKKEISTAIHKALQFWFLTKPVCLNWWYNEIGLPRTLGPAFVMLKNELSAEELQGAIEVMNNAGFRMTGQNKVWLAGNVLFKSILLNDAQLAQQARDTIVSEIVLTNVEGIKPDYSFHQHGPQQQFGNYGLSFFIGMSMWGRVFNQTPLAFNPEQVGILRNLFSEAYNWLSWKAQFDVNSLGRQFFKNALKNKALGVGFVVADMMLIDPQHQQLYAAYIQRNFGKTTEANALEGHQHFWYSDFTIHRNKDWFSSLKMSSNRVIGGEAGNNENLKGYYLADGAHYIMVDGTEYDDIFPLLDWRKLPGVTCYDAKEALPLLTFKGYQNPSDFVGGLSHANEGISVFSLDRDGLKAKKAWFYTKDGVIALGADIQSGNANAVTSTINQTYLNGKVYVKAKQLEEVSKSKNLNHVDWVYHHKIAYHNLGKLPLSLKIEEQKGSWGEIAKVYNTDKLQTDMFTLFVNHGKQPKAASYAYFIQPAVSLKEVKSYKPNFKVLENSTKAQIINFSKDDKFAFVIYQPYTFSHPKLGNIKFEQAGLYLLAKENAKWNITVADPTQKLSEITFQLKNQTHQIALPKGQALGKSINYLIP</sequence>
<reference evidence="11 12" key="1">
    <citation type="submission" date="2019-08" db="EMBL/GenBank/DDBJ databases">
        <title>Pedobacter sp. nov., isolated from Han river, South Korea.</title>
        <authorList>
            <person name="Lee D.-H."/>
            <person name="Kim Y.-S."/>
            <person name="Hwang E.-M."/>
            <person name="Le Tran T.C."/>
            <person name="Cha C.-J."/>
        </authorList>
    </citation>
    <scope>NUCLEOTIDE SEQUENCE [LARGE SCALE GENOMIC DNA]</scope>
    <source>
        <strain evidence="11 12">CJ43</strain>
    </source>
</reference>
<keyword evidence="12" id="KW-1185">Reference proteome</keyword>
<name>A0A5C0VM43_9SPHI</name>
<feature type="active site" evidence="7">
    <location>
        <position position="259"/>
    </location>
</feature>
<feature type="domain" description="Polysaccharide lyase family 8 C-terminal" evidence="9">
    <location>
        <begin position="632"/>
        <end position="701"/>
    </location>
</feature>
<dbReference type="RefSeq" id="WP_149074923.1">
    <property type="nucleotide sequence ID" value="NZ_CP043329.1"/>
</dbReference>
<dbReference type="InterPro" id="IPR011013">
    <property type="entry name" value="Gal_mutarotase_sf_dom"/>
</dbReference>
<dbReference type="Pfam" id="PF02884">
    <property type="entry name" value="Lyase_8_C"/>
    <property type="match status" value="1"/>
</dbReference>
<dbReference type="InterPro" id="IPR008929">
    <property type="entry name" value="Chondroitin_lyas"/>
</dbReference>
<comment type="subunit">
    <text evidence="3">Monomer.</text>
</comment>
<proteinExistence type="inferred from homology"/>
<dbReference type="KEGG" id="pej:FYC62_10660"/>
<dbReference type="InterPro" id="IPR012970">
    <property type="entry name" value="Lyase_8_alpha_N"/>
</dbReference>
<dbReference type="GO" id="GO:0016837">
    <property type="term" value="F:carbon-oxygen lyase activity, acting on polysaccharides"/>
    <property type="evidence" value="ECO:0007669"/>
    <property type="project" value="UniProtKB-ARBA"/>
</dbReference>
<feature type="active site" evidence="7">
    <location>
        <position position="322"/>
    </location>
</feature>
<dbReference type="Gene3D" id="2.70.98.10">
    <property type="match status" value="1"/>
</dbReference>
<feature type="active site" evidence="7">
    <location>
        <position position="268"/>
    </location>
</feature>
<dbReference type="InterPro" id="IPR004103">
    <property type="entry name" value="Lyase_8_C"/>
</dbReference>
<dbReference type="PANTHER" id="PTHR38481">
    <property type="entry name" value="HYALURONATE LYASE"/>
    <property type="match status" value="1"/>
</dbReference>
<evidence type="ECO:0000313" key="12">
    <source>
        <dbReference type="Proteomes" id="UP000323653"/>
    </source>
</evidence>
<evidence type="ECO:0000256" key="2">
    <source>
        <dbReference type="ARBA" id="ARBA00006699"/>
    </source>
</evidence>
<dbReference type="InterPro" id="IPR003159">
    <property type="entry name" value="Lyase_8_central_dom"/>
</dbReference>
<dbReference type="InterPro" id="IPR011071">
    <property type="entry name" value="Lyase_8-like_C"/>
</dbReference>
<dbReference type="InterPro" id="IPR014718">
    <property type="entry name" value="GH-type_carb-bd"/>
</dbReference>
<dbReference type="Pfam" id="PF08124">
    <property type="entry name" value="Lyase_8_N"/>
    <property type="match status" value="1"/>
</dbReference>
<dbReference type="AlphaFoldDB" id="A0A5C0VM43"/>